<feature type="coiled-coil region" evidence="1">
    <location>
        <begin position="159"/>
        <end position="322"/>
    </location>
</feature>
<dbReference type="PANTHER" id="PTHR18898:SF2">
    <property type="entry name" value="NUCLEOPROTEIN TPR"/>
    <property type="match status" value="1"/>
</dbReference>
<protein>
    <submittedName>
        <fullName evidence="4">Nucleoprotein TPR</fullName>
    </submittedName>
</protein>
<keyword evidence="5" id="KW-1185">Reference proteome</keyword>
<feature type="domain" description="Nucleoprotein TPR/MLP1-2" evidence="3">
    <location>
        <begin position="963"/>
        <end position="1090"/>
    </location>
</feature>
<evidence type="ECO:0000259" key="3">
    <source>
        <dbReference type="Pfam" id="PF07926"/>
    </source>
</evidence>
<proteinExistence type="predicted"/>
<feature type="region of interest" description="Disordered" evidence="2">
    <location>
        <begin position="1422"/>
        <end position="1653"/>
    </location>
</feature>
<organism evidence="4 5">
    <name type="scientific">Fistulifera solaris</name>
    <name type="common">Oleaginous diatom</name>
    <dbReference type="NCBI Taxonomy" id="1519565"/>
    <lineage>
        <taxon>Eukaryota</taxon>
        <taxon>Sar</taxon>
        <taxon>Stramenopiles</taxon>
        <taxon>Ochrophyta</taxon>
        <taxon>Bacillariophyta</taxon>
        <taxon>Bacillariophyceae</taxon>
        <taxon>Bacillariophycidae</taxon>
        <taxon>Naviculales</taxon>
        <taxon>Naviculaceae</taxon>
        <taxon>Fistulifera</taxon>
    </lineage>
</organism>
<feature type="compositionally biased region" description="Basic and acidic residues" evidence="2">
    <location>
        <begin position="1590"/>
        <end position="1599"/>
    </location>
</feature>
<feature type="coiled-coil region" evidence="1">
    <location>
        <begin position="668"/>
        <end position="727"/>
    </location>
</feature>
<dbReference type="InParanoid" id="A0A1Z5JPY0"/>
<name>A0A1Z5JPY0_FISSO</name>
<feature type="region of interest" description="Disordered" evidence="2">
    <location>
        <begin position="94"/>
        <end position="113"/>
    </location>
</feature>
<feature type="region of interest" description="Disordered" evidence="2">
    <location>
        <begin position="1678"/>
        <end position="1795"/>
    </location>
</feature>
<dbReference type="Gene3D" id="1.20.5.340">
    <property type="match status" value="1"/>
</dbReference>
<feature type="coiled-coil region" evidence="1">
    <location>
        <begin position="391"/>
        <end position="439"/>
    </location>
</feature>
<feature type="compositionally biased region" description="Polar residues" evidence="2">
    <location>
        <begin position="1467"/>
        <end position="1476"/>
    </location>
</feature>
<gene>
    <name evidence="4" type="ORF">FisN_20Hh247</name>
</gene>
<accession>A0A1Z5JPY0</accession>
<dbReference type="GO" id="GO:0006606">
    <property type="term" value="P:protein import into nucleus"/>
    <property type="evidence" value="ECO:0007669"/>
    <property type="project" value="InterPro"/>
</dbReference>
<evidence type="ECO:0000313" key="4">
    <source>
        <dbReference type="EMBL" id="GAX16077.1"/>
    </source>
</evidence>
<dbReference type="GO" id="GO:0005643">
    <property type="term" value="C:nuclear pore"/>
    <property type="evidence" value="ECO:0007669"/>
    <property type="project" value="TreeGrafter"/>
</dbReference>
<dbReference type="GO" id="GO:0017056">
    <property type="term" value="F:structural constituent of nuclear pore"/>
    <property type="evidence" value="ECO:0007669"/>
    <property type="project" value="TreeGrafter"/>
</dbReference>
<sequence>MDMDLGGTADAPFPRGEDLVSQTVLEDLERQYFAVREERDRLEHELLEAKEKLVDDASGTIQRLQIELEKEIANKLATQSKILTLEESVKLAQERVDRSQAESDSLREELSRLSDQNAEKSKIISTLEVQTKLKDSEAIPLFHETQRLRIEIDSLQAHSKWLEKELQQKAEDYNRLQQESRDRTLDLHMQLDQTTTEKKTVEATLQVVKQTEVELQERVDQLSRDLLSVKQELVAVQETSEDQLREEKRLVQLQKDHLERWQQRYNDVVRQNEDMKEAAARAMEANEEELSRLRVELETESKQLLEQQKEDYEKKLEEVQAKNPRAVGIIANSIEMATDDEKDAEPMSLTDLYTKLEETKQALRQEKILCKHWQLQFRQVEQDILDSRPKMIRQLEEYELAMDKMNDYEQRLRQVIFDRDTAREEARDAQNEISTMRLVLATKKKESEELAKQVQGLLTSRSGGNVDDDVPLSVQQMQSQNQRLLTEQQRLMLIIEDLERKFDDDNLQRKLEEQESQLNVLRQEQRDQESLATQIAMQRDLYKSLLASKDSNILGTFQDEADALAVIRQQSDRSRALEERNKELENQLIAAKSDYDSALREKESLSERIGRYESVLTELRSSVDSLESQLVSHRSEVARKSSETDYHKEKSERLESALERSRGEVMSIMSAKSELERMNAELQRSLSQVNSRLSRAEEDSRRLESNLRLLQAQLDTAKASEARAVEENHQLRADIARYGSVNDNLRRIEATLATKAGSEKEKLHEEVARLSSQLKQEREKHSGELEKLQLQLSESDMRVKDLEHLSSKAQADLLKADKALLEVKAELNAVASKCKSLESQLGVTTKTHDGLTGDDDVYASLQARIDSLALQIETKDAELASMTEKITTYKNLSQASESELATLKALTEENTTKQARELADLEEKVKNLSALNTSKQEIIQDLTNDLASYRDERSENETKLTTEIATLRATIESRSKDVEALEEANVTLKLDVESLRSEITIAQRNYERELGLHSQARSSLREVQEKLSKEEQTNTELRSSFLTLQRESEGHREAWADEKSSLQEALEIKEQTLKQAREQNAALHTQLENLRNATQTNIVDTGGRDEGAEQQNQAQQKEVSELRELVRFLRSENELIQSELDNTKRSFDRERSASNVVKRNLDQARAELNVLLSESRDKGNQGNEAVHKLHDVEAQVMVLTDSNKVLRTEKERLQKENLELQKETELLKESSKPNEAVICELRAQVAALDAERDGLKRDLGAWKERVQNLVSKFNQIDPEEHSRLKETIRAMEEEKESLNAWKKATEEESVRIRNIAKNLNQKAREQKSLIDEKTKEIETLTAENEKLLNTKVSNAKILEEQQELKTTVDKLKREAASHKTQLDGANEQNNRLRETLRKFQSTIRELKDNEKKLSDQLAALKSSSAGLDVSTHASKAPSNMDSGKQAEVLEERLPVIPEEGFTFGPSDGTSETQQLVETKKRSPLRAEAEVYTPGKSTSEQMPQVLSATGDMPSKNKSSQPSTSDAVPDTAIAGSEADIPKPTRRMSGEKKELSMKEKLIEKKRKLEEAKLRKRKLEVEASQNAQSDLPNDQEKRAKTGDAPETSLESESDNKMLILDAQKQGEEGDGTKKIDAEQNEPTSDSADASKMDLVVPPPDSTIVPAFGSGGSLSFNTVAPPIFGSSTATEPSVGGAQEKKQDEAPTLANPVFGGGSSTSFLDMKPPGSSSSVSFSFGTSSFKLPTPAQPAPAPASSPFNAFGSGTNPFGSFGGSNVSITQPLFDSQVNEKKDETENEQE</sequence>
<feature type="compositionally biased region" description="Low complexity" evidence="2">
    <location>
        <begin position="1724"/>
        <end position="1741"/>
    </location>
</feature>
<feature type="compositionally biased region" description="Polar residues" evidence="2">
    <location>
        <begin position="1422"/>
        <end position="1442"/>
    </location>
</feature>
<dbReference type="GO" id="GO:0006406">
    <property type="term" value="P:mRNA export from nucleus"/>
    <property type="evidence" value="ECO:0007669"/>
    <property type="project" value="TreeGrafter"/>
</dbReference>
<dbReference type="Proteomes" id="UP000198406">
    <property type="component" value="Unassembled WGS sequence"/>
</dbReference>
<feature type="region of interest" description="Disordered" evidence="2">
    <location>
        <begin position="635"/>
        <end position="663"/>
    </location>
</feature>
<feature type="compositionally biased region" description="Polar residues" evidence="2">
    <location>
        <begin position="1579"/>
        <end position="1588"/>
    </location>
</feature>
<feature type="compositionally biased region" description="Basic and acidic residues" evidence="2">
    <location>
        <begin position="1537"/>
        <end position="1569"/>
    </location>
</feature>
<dbReference type="Pfam" id="PF07926">
    <property type="entry name" value="TPR_MLP1_2"/>
    <property type="match status" value="1"/>
</dbReference>
<comment type="caution">
    <text evidence="4">The sequence shown here is derived from an EMBL/GenBank/DDBJ whole genome shotgun (WGS) entry which is preliminary data.</text>
</comment>
<evidence type="ECO:0000256" key="1">
    <source>
        <dbReference type="SAM" id="Coils"/>
    </source>
</evidence>
<feature type="coiled-coil region" evidence="1">
    <location>
        <begin position="481"/>
        <end position="531"/>
    </location>
</feature>
<keyword evidence="1" id="KW-0175">Coiled coil</keyword>
<evidence type="ECO:0000256" key="2">
    <source>
        <dbReference type="SAM" id="MobiDB-lite"/>
    </source>
</evidence>
<feature type="compositionally biased region" description="Polar residues" evidence="2">
    <location>
        <begin position="1758"/>
        <end position="1782"/>
    </location>
</feature>
<feature type="compositionally biased region" description="Polar residues" evidence="2">
    <location>
        <begin position="1514"/>
        <end position="1524"/>
    </location>
</feature>
<dbReference type="PANTHER" id="PTHR18898">
    <property type="entry name" value="NUCLEOPROTEIN TPR-RELATED"/>
    <property type="match status" value="1"/>
</dbReference>
<dbReference type="OrthoDB" id="199538at2759"/>
<dbReference type="InterPro" id="IPR012929">
    <property type="entry name" value="Nucleoprot-TPR/MLP1-2_dom"/>
</dbReference>
<dbReference type="EMBL" id="BDSP01000101">
    <property type="protein sequence ID" value="GAX16077.1"/>
    <property type="molecule type" value="Genomic_DNA"/>
</dbReference>
<feature type="compositionally biased region" description="Basic and acidic residues" evidence="2">
    <location>
        <begin position="1477"/>
        <end position="1488"/>
    </location>
</feature>
<feature type="compositionally biased region" description="Basic and acidic residues" evidence="2">
    <location>
        <begin position="1620"/>
        <end position="1633"/>
    </location>
</feature>
<feature type="compositionally biased region" description="Polar residues" evidence="2">
    <location>
        <begin position="1494"/>
        <end position="1506"/>
    </location>
</feature>
<evidence type="ECO:0000313" key="5">
    <source>
        <dbReference type="Proteomes" id="UP000198406"/>
    </source>
</evidence>
<reference evidence="4 5" key="1">
    <citation type="journal article" date="2015" name="Plant Cell">
        <title>Oil accumulation by the oleaginous diatom Fistulifera solaris as revealed by the genome and transcriptome.</title>
        <authorList>
            <person name="Tanaka T."/>
            <person name="Maeda Y."/>
            <person name="Veluchamy A."/>
            <person name="Tanaka M."/>
            <person name="Abida H."/>
            <person name="Marechal E."/>
            <person name="Bowler C."/>
            <person name="Muto M."/>
            <person name="Sunaga Y."/>
            <person name="Tanaka M."/>
            <person name="Yoshino T."/>
            <person name="Taniguchi T."/>
            <person name="Fukuda Y."/>
            <person name="Nemoto M."/>
            <person name="Matsumoto M."/>
            <person name="Wong P.S."/>
            <person name="Aburatani S."/>
            <person name="Fujibuchi W."/>
        </authorList>
    </citation>
    <scope>NUCLEOTIDE SEQUENCE [LARGE SCALE GENOMIC DNA]</scope>
    <source>
        <strain evidence="4 5">JPCC DA0580</strain>
    </source>
</reference>
<feature type="region of interest" description="Disordered" evidence="2">
    <location>
        <begin position="1098"/>
        <end position="1117"/>
    </location>
</feature>
<dbReference type="Gene3D" id="1.10.287.1490">
    <property type="match status" value="1"/>
</dbReference>